<dbReference type="SUPFAM" id="SSF81901">
    <property type="entry name" value="HCP-like"/>
    <property type="match status" value="1"/>
</dbReference>
<evidence type="ECO:0000313" key="2">
    <source>
        <dbReference type="Proteomes" id="UP000789508"/>
    </source>
</evidence>
<evidence type="ECO:0000313" key="1">
    <source>
        <dbReference type="EMBL" id="CAG8627595.1"/>
    </source>
</evidence>
<gene>
    <name evidence="1" type="ORF">ALEPTO_LOCUS9227</name>
</gene>
<name>A0A9N9D9H9_9GLOM</name>
<dbReference type="Proteomes" id="UP000789508">
    <property type="component" value="Unassembled WGS sequence"/>
</dbReference>
<dbReference type="OrthoDB" id="272077at2759"/>
<reference evidence="1" key="1">
    <citation type="submission" date="2021-06" db="EMBL/GenBank/DDBJ databases">
        <authorList>
            <person name="Kallberg Y."/>
            <person name="Tangrot J."/>
            <person name="Rosling A."/>
        </authorList>
    </citation>
    <scope>NUCLEOTIDE SEQUENCE</scope>
    <source>
        <strain evidence="1">FL130A</strain>
    </source>
</reference>
<dbReference type="Gene3D" id="1.25.40.10">
    <property type="entry name" value="Tetratricopeptide repeat domain"/>
    <property type="match status" value="1"/>
</dbReference>
<dbReference type="EMBL" id="CAJVPS010006651">
    <property type="protein sequence ID" value="CAG8627595.1"/>
    <property type="molecule type" value="Genomic_DNA"/>
</dbReference>
<keyword evidence="2" id="KW-1185">Reference proteome</keyword>
<proteinExistence type="predicted"/>
<protein>
    <submittedName>
        <fullName evidence="1">5182_t:CDS:1</fullName>
    </submittedName>
</protein>
<feature type="non-terminal residue" evidence="1">
    <location>
        <position position="1"/>
    </location>
</feature>
<accession>A0A9N9D9H9</accession>
<comment type="caution">
    <text evidence="1">The sequence shown here is derived from an EMBL/GenBank/DDBJ whole genome shotgun (WGS) entry which is preliminary data.</text>
</comment>
<sequence>MRPSGINLKKFCKYLNDNAITAEDYVFWYEKACQIDPSNIYSQYLIAQCTEIGKGVAKNQVDAYKLYEKFGRTGNYLCKYKLALLSTTNRPANHLKSFTLIKSAAENGHSAARRRLAFIYMI</sequence>
<organism evidence="1 2">
    <name type="scientific">Ambispora leptoticha</name>
    <dbReference type="NCBI Taxonomy" id="144679"/>
    <lineage>
        <taxon>Eukaryota</taxon>
        <taxon>Fungi</taxon>
        <taxon>Fungi incertae sedis</taxon>
        <taxon>Mucoromycota</taxon>
        <taxon>Glomeromycotina</taxon>
        <taxon>Glomeromycetes</taxon>
        <taxon>Archaeosporales</taxon>
        <taxon>Ambisporaceae</taxon>
        <taxon>Ambispora</taxon>
    </lineage>
</organism>
<dbReference type="AlphaFoldDB" id="A0A9N9D9H9"/>
<dbReference type="InterPro" id="IPR011990">
    <property type="entry name" value="TPR-like_helical_dom_sf"/>
</dbReference>